<evidence type="ECO:0000313" key="2">
    <source>
        <dbReference type="EMBL" id="CDW79089.1"/>
    </source>
</evidence>
<reference evidence="2 3" key="1">
    <citation type="submission" date="2014-06" db="EMBL/GenBank/DDBJ databases">
        <authorList>
            <person name="Swart Estienne"/>
        </authorList>
    </citation>
    <scope>NUCLEOTIDE SEQUENCE [LARGE SCALE GENOMIC DNA]</scope>
    <source>
        <strain evidence="2 3">130c</strain>
    </source>
</reference>
<dbReference type="InterPro" id="IPR028031">
    <property type="entry name" value="DUF4460"/>
</dbReference>
<organism evidence="2 3">
    <name type="scientific">Stylonychia lemnae</name>
    <name type="common">Ciliate</name>
    <dbReference type="NCBI Taxonomy" id="5949"/>
    <lineage>
        <taxon>Eukaryota</taxon>
        <taxon>Sar</taxon>
        <taxon>Alveolata</taxon>
        <taxon>Ciliophora</taxon>
        <taxon>Intramacronucleata</taxon>
        <taxon>Spirotrichea</taxon>
        <taxon>Stichotrichia</taxon>
        <taxon>Sporadotrichida</taxon>
        <taxon>Oxytrichidae</taxon>
        <taxon>Stylonychinae</taxon>
        <taxon>Stylonychia</taxon>
    </lineage>
</organism>
<dbReference type="PANTHER" id="PTHR31596">
    <property type="entry name" value="T-CELL ACTIVATION INHIBITOR, MITOCHONDRIAL"/>
    <property type="match status" value="1"/>
</dbReference>
<sequence>MGALIDYRKNFFSTQQSYASSFQQRAAGKAKLNQFLKLTHPDMFGKAPEKVRETNAKSVQELNQYLTSLNNSNFGNSLEEKELQFYVKKDESDKKIKIEGNKQEDFLQFTIKLLPLKPNQSQEIKSMHYTNTVDSLNKALEDTIYKFFEKGEEYMKDEDTDNSYKVKIRWDHLIERQKKPRQFSKELDEGFNSKLMEIYANQQLHRETENDLYVRKYDPAMKHAVKSSLALRRGERLRVNGLDPSQIFFNKNMEEYQVQNCVRILQGDSLKQEDKMAHINVLKVIGEALSGAEPAIYLMFGRYQSYRYDEIPGYISVPYQFKVETLRDYISQNHQLCRDLAKRFINLQLSYDSTLDQLADILPGLKINKKDQQDLDLEKYTLCMKHLLKYMRTSDEVKYNGQLIKRKDWLLSIILENANLLLGNKFKVFSDKSIEIPLNFKDIDFDEFLYEIATRKIYDFEIIQETNSSQNQSQKINNVNL</sequence>
<evidence type="ECO:0000259" key="1">
    <source>
        <dbReference type="Pfam" id="PF14687"/>
    </source>
</evidence>
<protein>
    <recommendedName>
        <fullName evidence="1">DUF4460 domain-containing protein</fullName>
    </recommendedName>
</protein>
<name>A0A078AA70_STYLE</name>
<dbReference type="InParanoid" id="A0A078AA70"/>
<dbReference type="InterPro" id="IPR027986">
    <property type="entry name" value="TCAIM"/>
</dbReference>
<dbReference type="PANTHER" id="PTHR31596:SF1">
    <property type="entry name" value="T-CELL ACTIVATION INHIBITOR, MITOCHONDRIAL"/>
    <property type="match status" value="1"/>
</dbReference>
<accession>A0A078AA70</accession>
<dbReference type="AlphaFoldDB" id="A0A078AA70"/>
<dbReference type="Pfam" id="PF14687">
    <property type="entry name" value="DUF4460"/>
    <property type="match status" value="1"/>
</dbReference>
<keyword evidence="3" id="KW-1185">Reference proteome</keyword>
<gene>
    <name evidence="2" type="primary">Contig15772.g16812</name>
    <name evidence="2" type="ORF">STYLEM_8075</name>
</gene>
<proteinExistence type="predicted"/>
<dbReference type="GO" id="GO:0005739">
    <property type="term" value="C:mitochondrion"/>
    <property type="evidence" value="ECO:0007669"/>
    <property type="project" value="TreeGrafter"/>
</dbReference>
<dbReference type="EMBL" id="CCKQ01007680">
    <property type="protein sequence ID" value="CDW79089.1"/>
    <property type="molecule type" value="Genomic_DNA"/>
</dbReference>
<feature type="domain" description="DUF4460" evidence="1">
    <location>
        <begin position="29"/>
        <end position="98"/>
    </location>
</feature>
<evidence type="ECO:0000313" key="3">
    <source>
        <dbReference type="Proteomes" id="UP000039865"/>
    </source>
</evidence>
<dbReference type="Proteomes" id="UP000039865">
    <property type="component" value="Unassembled WGS sequence"/>
</dbReference>